<keyword evidence="3" id="KW-1185">Reference proteome</keyword>
<dbReference type="OrthoDB" id="3874063at2"/>
<reference evidence="2 3" key="1">
    <citation type="submission" date="2015-12" db="EMBL/GenBank/DDBJ databases">
        <title>Draft genome sequence of Streptomyces silvensis ATCC 53525, a producer of novel hormone antagonists.</title>
        <authorList>
            <person name="Johnston C.W."/>
            <person name="Li Y."/>
            <person name="Magarvey N.A."/>
        </authorList>
    </citation>
    <scope>NUCLEOTIDE SEQUENCE [LARGE SCALE GENOMIC DNA]</scope>
    <source>
        <strain evidence="2 3">ATCC 53525</strain>
    </source>
</reference>
<evidence type="ECO:0000256" key="1">
    <source>
        <dbReference type="SAM" id="MobiDB-lite"/>
    </source>
</evidence>
<comment type="caution">
    <text evidence="2">The sequence shown here is derived from an EMBL/GenBank/DDBJ whole genome shotgun (WGS) entry which is preliminary data.</text>
</comment>
<dbReference type="Proteomes" id="UP000054804">
    <property type="component" value="Unassembled WGS sequence"/>
</dbReference>
<dbReference type="InterPro" id="IPR046081">
    <property type="entry name" value="DUF6099"/>
</dbReference>
<proteinExistence type="predicted"/>
<organism evidence="2 3">
    <name type="scientific">Streptomyces silvensis</name>
    <dbReference type="NCBI Taxonomy" id="1765722"/>
    <lineage>
        <taxon>Bacteria</taxon>
        <taxon>Bacillati</taxon>
        <taxon>Actinomycetota</taxon>
        <taxon>Actinomycetes</taxon>
        <taxon>Kitasatosporales</taxon>
        <taxon>Streptomycetaceae</taxon>
        <taxon>Streptomyces</taxon>
    </lineage>
</organism>
<dbReference type="EMBL" id="LOCL01000048">
    <property type="protein sequence ID" value="KUF15069.1"/>
    <property type="molecule type" value="Genomic_DNA"/>
</dbReference>
<gene>
    <name evidence="2" type="ORF">AT728_26750</name>
</gene>
<dbReference type="STRING" id="1765722.AT728_26750"/>
<name>A0A0W7WWY0_9ACTN</name>
<dbReference type="Pfam" id="PF19594">
    <property type="entry name" value="DUF6099"/>
    <property type="match status" value="1"/>
</dbReference>
<dbReference type="AlphaFoldDB" id="A0A0W7WWY0"/>
<feature type="region of interest" description="Disordered" evidence="1">
    <location>
        <begin position="42"/>
        <end position="94"/>
    </location>
</feature>
<protein>
    <submittedName>
        <fullName evidence="2">Uncharacterized protein</fullName>
    </submittedName>
</protein>
<feature type="compositionally biased region" description="Low complexity" evidence="1">
    <location>
        <begin position="42"/>
        <end position="71"/>
    </location>
</feature>
<evidence type="ECO:0000313" key="2">
    <source>
        <dbReference type="EMBL" id="KUF15069.1"/>
    </source>
</evidence>
<sequence>MNHDHSDRELDALLSQADRSVLDAVTDGLDIAIGLTHFSAPAARTSQTPQTTQAPQTPQTSRTSRTPSVPQKPSASEEPVLQPPPKDDPPLAPSTRLADILHTTRDVLLTVGRLQAESGAAPPGDIIPGVRRALASHLDEIHRCLTTLEYGLDLRRLSKAESGDLIATAADRFGKIGMDLVGVATATDEEALYWQAVEWIDMADEAQDRLREVARVIPRLFDDIDDAVMNPVFLL</sequence>
<dbReference type="RefSeq" id="WP_058850632.1">
    <property type="nucleotide sequence ID" value="NZ_LOCL01000048.1"/>
</dbReference>
<accession>A0A0W7WWY0</accession>
<evidence type="ECO:0000313" key="3">
    <source>
        <dbReference type="Proteomes" id="UP000054804"/>
    </source>
</evidence>